<evidence type="ECO:0000313" key="5">
    <source>
        <dbReference type="Proteomes" id="UP001159363"/>
    </source>
</evidence>
<protein>
    <submittedName>
        <fullName evidence="4">Uncharacterized protein</fullName>
    </submittedName>
</protein>
<dbReference type="Pfam" id="PF14223">
    <property type="entry name" value="Retrotran_gag_2"/>
    <property type="match status" value="1"/>
</dbReference>
<proteinExistence type="predicted"/>
<dbReference type="InterPro" id="IPR013103">
    <property type="entry name" value="RVT_2"/>
</dbReference>
<evidence type="ECO:0000256" key="1">
    <source>
        <dbReference type="SAM" id="MobiDB-lite"/>
    </source>
</evidence>
<accession>A0ABQ9GN70</accession>
<keyword evidence="5" id="KW-1185">Reference proteome</keyword>
<evidence type="ECO:0000313" key="4">
    <source>
        <dbReference type="EMBL" id="KAJ8873460.1"/>
    </source>
</evidence>
<organism evidence="4 5">
    <name type="scientific">Dryococelus australis</name>
    <dbReference type="NCBI Taxonomy" id="614101"/>
    <lineage>
        <taxon>Eukaryota</taxon>
        <taxon>Metazoa</taxon>
        <taxon>Ecdysozoa</taxon>
        <taxon>Arthropoda</taxon>
        <taxon>Hexapoda</taxon>
        <taxon>Insecta</taxon>
        <taxon>Pterygota</taxon>
        <taxon>Neoptera</taxon>
        <taxon>Polyneoptera</taxon>
        <taxon>Phasmatodea</taxon>
        <taxon>Verophasmatodea</taxon>
        <taxon>Anareolatae</taxon>
        <taxon>Phasmatidae</taxon>
        <taxon>Eurycanthinae</taxon>
        <taxon>Dryococelus</taxon>
    </lineage>
</organism>
<feature type="region of interest" description="Disordered" evidence="1">
    <location>
        <begin position="137"/>
        <end position="156"/>
    </location>
</feature>
<dbReference type="EMBL" id="JARBHB010000010">
    <property type="protein sequence ID" value="KAJ8873460.1"/>
    <property type="molecule type" value="Genomic_DNA"/>
</dbReference>
<feature type="domain" description="Retroviral polymerase SH3-like" evidence="3">
    <location>
        <begin position="281"/>
        <end position="323"/>
    </location>
</feature>
<dbReference type="Proteomes" id="UP001159363">
    <property type="component" value="Chromosome 9"/>
</dbReference>
<feature type="compositionally biased region" description="Basic and acidic residues" evidence="1">
    <location>
        <begin position="142"/>
        <end position="156"/>
    </location>
</feature>
<comment type="caution">
    <text evidence="4">The sequence shown here is derived from an EMBL/GenBank/DDBJ whole genome shotgun (WGS) entry which is preliminary data.</text>
</comment>
<reference evidence="4 5" key="1">
    <citation type="submission" date="2023-02" db="EMBL/GenBank/DDBJ databases">
        <title>LHISI_Scaffold_Assembly.</title>
        <authorList>
            <person name="Stuart O.P."/>
            <person name="Cleave R."/>
            <person name="Magrath M.J.L."/>
            <person name="Mikheyev A.S."/>
        </authorList>
    </citation>
    <scope>NUCLEOTIDE SEQUENCE [LARGE SCALE GENOMIC DNA]</scope>
    <source>
        <strain evidence="4">Daus_M_001</strain>
        <tissue evidence="4">Leg muscle</tissue>
    </source>
</reference>
<dbReference type="InterPro" id="IPR057670">
    <property type="entry name" value="SH3_retrovirus"/>
</dbReference>
<name>A0ABQ9GN70_9NEOP</name>
<sequence>MEMMHILEGIFERNGSLSKLFLVKKLLKLKFKSGPLQDNFAQVEAIIREMDYFGSKMEDNDRLCFLLLMMPESPDNVITPLETITAGITFDVVKNRLLDAELKLNEIMSGADNTSFLARRRKCYMCQFPRHLQKDCPNNRGNAHEQGYDRGRDNRHGNYRGRDNFRAHFSSNQDCGKEIGFMVIDGNIDDRITSVIDQPTSDIELILDSAASEHHVTANATSRISNLSILGIPVKVKIADGKILEAKSRGQLKRLSDDSHQSICFRCVNGVRAWTLKFPTPANKLEPRTVESRMVSYGRVGYRLWIPSENLVIASRDVIFDETDCVYIFQPPMVKDQSLFCLYENKEEVIGTLVNKEEPQESSREEPTTILVSTKSRTRDTKLPAKLDDYQVYTAYCFASGVPCSFEDAMTNVWEDSIREELASMEENNTWELVDKPPNVNVIDSKWIFAEKSSGKKCIKKARLVAPGYLQKECDEGELYSPVARMVTMCVLFSLVVVYKWKVSYIDVKCA</sequence>
<feature type="domain" description="Reverse transcriptase Ty1/copia-type" evidence="2">
    <location>
        <begin position="428"/>
        <end position="511"/>
    </location>
</feature>
<dbReference type="Pfam" id="PF25597">
    <property type="entry name" value="SH3_retrovirus"/>
    <property type="match status" value="1"/>
</dbReference>
<dbReference type="Pfam" id="PF07727">
    <property type="entry name" value="RVT_2"/>
    <property type="match status" value="1"/>
</dbReference>
<evidence type="ECO:0000259" key="3">
    <source>
        <dbReference type="Pfam" id="PF25597"/>
    </source>
</evidence>
<evidence type="ECO:0000259" key="2">
    <source>
        <dbReference type="Pfam" id="PF07727"/>
    </source>
</evidence>
<gene>
    <name evidence="4" type="ORF">PR048_024277</name>
</gene>